<evidence type="ECO:0000256" key="5">
    <source>
        <dbReference type="ARBA" id="ARBA00023163"/>
    </source>
</evidence>
<dbReference type="RefSeq" id="XP_033674962.1">
    <property type="nucleotide sequence ID" value="XM_033803584.1"/>
</dbReference>
<dbReference type="GO" id="GO:0003677">
    <property type="term" value="F:DNA binding"/>
    <property type="evidence" value="ECO:0007669"/>
    <property type="project" value="UniProtKB-KW"/>
</dbReference>
<evidence type="ECO:0000256" key="6">
    <source>
        <dbReference type="ARBA" id="ARBA00023242"/>
    </source>
</evidence>
<protein>
    <submittedName>
        <fullName evidence="7">Uncharacterized protein</fullName>
    </submittedName>
</protein>
<evidence type="ECO:0000256" key="4">
    <source>
        <dbReference type="ARBA" id="ARBA00023125"/>
    </source>
</evidence>
<evidence type="ECO:0000313" key="7">
    <source>
        <dbReference type="EMBL" id="KAF2174073.1"/>
    </source>
</evidence>
<dbReference type="AlphaFoldDB" id="A0A6A6D4L6"/>
<evidence type="ECO:0000256" key="2">
    <source>
        <dbReference type="ARBA" id="ARBA00022833"/>
    </source>
</evidence>
<name>A0A6A6D4L6_ZASCE</name>
<dbReference type="InterPro" id="IPR052360">
    <property type="entry name" value="Transcr_Regulatory_Proteins"/>
</dbReference>
<evidence type="ECO:0000256" key="3">
    <source>
        <dbReference type="ARBA" id="ARBA00023015"/>
    </source>
</evidence>
<dbReference type="GO" id="GO:0046872">
    <property type="term" value="F:metal ion binding"/>
    <property type="evidence" value="ECO:0007669"/>
    <property type="project" value="UniProtKB-KW"/>
</dbReference>
<keyword evidence="5" id="KW-0804">Transcription</keyword>
<keyword evidence="6" id="KW-0539">Nucleus</keyword>
<dbReference type="GeneID" id="54556856"/>
<keyword evidence="3" id="KW-0805">Transcription regulation</keyword>
<evidence type="ECO:0000313" key="8">
    <source>
        <dbReference type="Proteomes" id="UP000799537"/>
    </source>
</evidence>
<gene>
    <name evidence="7" type="ORF">M409DRAFT_16347</name>
</gene>
<dbReference type="Proteomes" id="UP000799537">
    <property type="component" value="Unassembled WGS sequence"/>
</dbReference>
<keyword evidence="8" id="KW-1185">Reference proteome</keyword>
<accession>A0A6A6D4L6</accession>
<sequence length="338" mass="38246">MHGELRAVVGTLLNSARQALQAQAFHPTDTSTLKCLTFVARHDAVRCPSKPEKVEEIKVKLAAWMSTYTRVPWDPKDEIAYILTNIHYFYLWLAANSFQSRYQKEFDPLISQFEHIISLAERFVFLDRVCSKTRGRGPSTSGSARPASTTGTHVTVTVCEIGVRCRDSAVRRRCMDILRALNLEGVCDGHFLASWIQCIMEIEETGARLKNDVLSKSFDLTCEDIPEEARVLDTIIPQEWDNGVNIHNFYKMAQSKILVAKYKDDPDGDIVIEETAFIVDRTPTMGKLKSVAWRSDVKTRRYVHPRSKTHETGHDATDLLSEVPRHVSTSEDVACSLD</sequence>
<keyword evidence="2" id="KW-0862">Zinc</keyword>
<evidence type="ECO:0000256" key="1">
    <source>
        <dbReference type="ARBA" id="ARBA00022723"/>
    </source>
</evidence>
<keyword evidence="1" id="KW-0479">Metal-binding</keyword>
<keyword evidence="4" id="KW-0238">DNA-binding</keyword>
<dbReference type="PANTHER" id="PTHR36206">
    <property type="entry name" value="ASPERCRYPTIN BIOSYNTHESIS CLUSTER-SPECIFIC TRANSCRIPTION REGULATOR ATNN-RELATED"/>
    <property type="match status" value="1"/>
</dbReference>
<reference evidence="7" key="1">
    <citation type="journal article" date="2020" name="Stud. Mycol.">
        <title>101 Dothideomycetes genomes: a test case for predicting lifestyles and emergence of pathogens.</title>
        <authorList>
            <person name="Haridas S."/>
            <person name="Albert R."/>
            <person name="Binder M."/>
            <person name="Bloem J."/>
            <person name="Labutti K."/>
            <person name="Salamov A."/>
            <person name="Andreopoulos B."/>
            <person name="Baker S."/>
            <person name="Barry K."/>
            <person name="Bills G."/>
            <person name="Bluhm B."/>
            <person name="Cannon C."/>
            <person name="Castanera R."/>
            <person name="Culley D."/>
            <person name="Daum C."/>
            <person name="Ezra D."/>
            <person name="Gonzalez J."/>
            <person name="Henrissat B."/>
            <person name="Kuo A."/>
            <person name="Liang C."/>
            <person name="Lipzen A."/>
            <person name="Lutzoni F."/>
            <person name="Magnuson J."/>
            <person name="Mondo S."/>
            <person name="Nolan M."/>
            <person name="Ohm R."/>
            <person name="Pangilinan J."/>
            <person name="Park H.-J."/>
            <person name="Ramirez L."/>
            <person name="Alfaro M."/>
            <person name="Sun H."/>
            <person name="Tritt A."/>
            <person name="Yoshinaga Y."/>
            <person name="Zwiers L.-H."/>
            <person name="Turgeon B."/>
            <person name="Goodwin S."/>
            <person name="Spatafora J."/>
            <person name="Crous P."/>
            <person name="Grigoriev I."/>
        </authorList>
    </citation>
    <scope>NUCLEOTIDE SEQUENCE</scope>
    <source>
        <strain evidence="7">ATCC 36951</strain>
    </source>
</reference>
<proteinExistence type="predicted"/>
<organism evidence="7 8">
    <name type="scientific">Zasmidium cellare ATCC 36951</name>
    <dbReference type="NCBI Taxonomy" id="1080233"/>
    <lineage>
        <taxon>Eukaryota</taxon>
        <taxon>Fungi</taxon>
        <taxon>Dikarya</taxon>
        <taxon>Ascomycota</taxon>
        <taxon>Pezizomycotina</taxon>
        <taxon>Dothideomycetes</taxon>
        <taxon>Dothideomycetidae</taxon>
        <taxon>Mycosphaerellales</taxon>
        <taxon>Mycosphaerellaceae</taxon>
        <taxon>Zasmidium</taxon>
    </lineage>
</organism>
<dbReference type="PANTHER" id="PTHR36206:SF12">
    <property type="entry name" value="ASPERCRYPTIN BIOSYNTHESIS CLUSTER-SPECIFIC TRANSCRIPTION REGULATOR ATNN-RELATED"/>
    <property type="match status" value="1"/>
</dbReference>
<dbReference type="EMBL" id="ML993579">
    <property type="protein sequence ID" value="KAF2174073.1"/>
    <property type="molecule type" value="Genomic_DNA"/>
</dbReference>